<dbReference type="AlphaFoldDB" id="A0A218Z2S1"/>
<evidence type="ECO:0000256" key="1">
    <source>
        <dbReference type="SAM" id="MobiDB-lite"/>
    </source>
</evidence>
<reference evidence="2 3" key="1">
    <citation type="submission" date="2017-04" db="EMBL/GenBank/DDBJ databases">
        <title>Draft genome sequence of Marssonina coronaria NL1: causal agent of apple blotch.</title>
        <authorList>
            <person name="Cheng Q."/>
        </authorList>
    </citation>
    <scope>NUCLEOTIDE SEQUENCE [LARGE SCALE GENOMIC DNA]</scope>
    <source>
        <strain evidence="2 3">NL1</strain>
    </source>
</reference>
<proteinExistence type="predicted"/>
<comment type="caution">
    <text evidence="2">The sequence shown here is derived from an EMBL/GenBank/DDBJ whole genome shotgun (WGS) entry which is preliminary data.</text>
</comment>
<gene>
    <name evidence="2" type="ORF">B2J93_4600</name>
</gene>
<protein>
    <submittedName>
        <fullName evidence="2">Uncharacterized protein</fullName>
    </submittedName>
</protein>
<organism evidence="2 3">
    <name type="scientific">Diplocarpon coronariae</name>
    <dbReference type="NCBI Taxonomy" id="2795749"/>
    <lineage>
        <taxon>Eukaryota</taxon>
        <taxon>Fungi</taxon>
        <taxon>Dikarya</taxon>
        <taxon>Ascomycota</taxon>
        <taxon>Pezizomycotina</taxon>
        <taxon>Leotiomycetes</taxon>
        <taxon>Helotiales</taxon>
        <taxon>Drepanopezizaceae</taxon>
        <taxon>Diplocarpon</taxon>
    </lineage>
</organism>
<dbReference type="InParanoid" id="A0A218Z2S1"/>
<feature type="compositionally biased region" description="Acidic residues" evidence="1">
    <location>
        <begin position="151"/>
        <end position="171"/>
    </location>
</feature>
<evidence type="ECO:0000313" key="3">
    <source>
        <dbReference type="Proteomes" id="UP000242519"/>
    </source>
</evidence>
<keyword evidence="3" id="KW-1185">Reference proteome</keyword>
<evidence type="ECO:0000313" key="2">
    <source>
        <dbReference type="EMBL" id="OWP01974.1"/>
    </source>
</evidence>
<dbReference type="Proteomes" id="UP000242519">
    <property type="component" value="Unassembled WGS sequence"/>
</dbReference>
<accession>A0A218Z2S1</accession>
<feature type="region of interest" description="Disordered" evidence="1">
    <location>
        <begin position="145"/>
        <end position="188"/>
    </location>
</feature>
<name>A0A218Z2S1_9HELO</name>
<sequence>MRRQWRISLEALRLREVMEDGIWVRGTHGHTNQVRAREVEEPSPHGSWDLGALALEQISIEGLLHTVRPWLAVAEPGLSLNPCWSNFKNADWSLLSSFTPSDAALEMEIPGSAEEGNQSRLSQAGAGLSGGVGIWVLAGQDELWASAAPEWAEEEEEEEGRGEEGDGEGDCVENAPEHVATQTNEPVK</sequence>
<dbReference type="EMBL" id="MZNU01000253">
    <property type="protein sequence ID" value="OWP01974.1"/>
    <property type="molecule type" value="Genomic_DNA"/>
</dbReference>